<feature type="transmembrane region" description="Helical" evidence="3">
    <location>
        <begin position="280"/>
        <end position="299"/>
    </location>
</feature>
<evidence type="ECO:0000256" key="1">
    <source>
        <dbReference type="ARBA" id="ARBA00005278"/>
    </source>
</evidence>
<dbReference type="PIRSF" id="PIRSF005690">
    <property type="entry name" value="GerBA"/>
    <property type="match status" value="1"/>
</dbReference>
<keyword evidence="5" id="KW-1185">Reference proteome</keyword>
<evidence type="ECO:0000313" key="5">
    <source>
        <dbReference type="Proteomes" id="UP001078443"/>
    </source>
</evidence>
<evidence type="ECO:0000256" key="3">
    <source>
        <dbReference type="SAM" id="Phobius"/>
    </source>
</evidence>
<dbReference type="Proteomes" id="UP001078443">
    <property type="component" value="Unassembled WGS sequence"/>
</dbReference>
<comment type="similarity">
    <text evidence="1">Belongs to the GerABKA family.</text>
</comment>
<evidence type="ECO:0000313" key="4">
    <source>
        <dbReference type="EMBL" id="MCY6484083.1"/>
    </source>
</evidence>
<organism evidence="4 5">
    <name type="scientific">Clostridium aestuarii</name>
    <dbReference type="NCBI Taxonomy" id="338193"/>
    <lineage>
        <taxon>Bacteria</taxon>
        <taxon>Bacillati</taxon>
        <taxon>Bacillota</taxon>
        <taxon>Clostridia</taxon>
        <taxon>Eubacteriales</taxon>
        <taxon>Clostridiaceae</taxon>
        <taxon>Clostridium</taxon>
    </lineage>
</organism>
<dbReference type="InterPro" id="IPR004995">
    <property type="entry name" value="Spore_Ger"/>
</dbReference>
<keyword evidence="3" id="KW-1133">Transmembrane helix</keyword>
<comment type="caution">
    <text evidence="4">The sequence shown here is derived from an EMBL/GenBank/DDBJ whole genome shotgun (WGS) entry which is preliminary data.</text>
</comment>
<reference evidence="4" key="1">
    <citation type="submission" date="2022-12" db="EMBL/GenBank/DDBJ databases">
        <authorList>
            <person name="Wang J."/>
        </authorList>
    </citation>
    <scope>NUCLEOTIDE SEQUENCE</scope>
    <source>
        <strain evidence="4">HY-45-18</strain>
    </source>
</reference>
<feature type="transmembrane region" description="Helical" evidence="3">
    <location>
        <begin position="402"/>
        <end position="428"/>
    </location>
</feature>
<keyword evidence="2 3" id="KW-0472">Membrane</keyword>
<dbReference type="Pfam" id="PF03323">
    <property type="entry name" value="GerA"/>
    <property type="match status" value="1"/>
</dbReference>
<gene>
    <name evidence="4" type="ORF">OW763_06920</name>
</gene>
<dbReference type="PANTHER" id="PTHR22550">
    <property type="entry name" value="SPORE GERMINATION PROTEIN"/>
    <property type="match status" value="1"/>
</dbReference>
<keyword evidence="3" id="KW-0812">Transmembrane</keyword>
<evidence type="ECO:0000256" key="2">
    <source>
        <dbReference type="ARBA" id="ARBA00023136"/>
    </source>
</evidence>
<accession>A0ABT4CYN4</accession>
<dbReference type="InterPro" id="IPR050768">
    <property type="entry name" value="UPF0353/GerABKA_families"/>
</dbReference>
<feature type="transmembrane region" description="Helical" evidence="3">
    <location>
        <begin position="349"/>
        <end position="382"/>
    </location>
</feature>
<dbReference type="PANTHER" id="PTHR22550:SF5">
    <property type="entry name" value="LEUCINE ZIPPER PROTEIN 4"/>
    <property type="match status" value="1"/>
</dbReference>
<name>A0ABT4CYN4_9CLOT</name>
<protein>
    <submittedName>
        <fullName evidence="4">Spore germination protein</fullName>
    </submittedName>
</protein>
<sequence>MRYKSNLIYKINEIKKINSGISIRKILSMNTEVYIIYISQLTDKERLSNDIIKPILQYNKSIDDIDLIANSIIYIDDISIDNDENKVIDYILKGKSIIVTSNAEEYIIANTLKIAKRSIESPQIQNALKSPRDSFTENFETNLSLIRYRIKDSSLAIDNFTIGKRTKTNVAVVYLTDVTNPKYVNEVKKKLNNISIDGIIESGYIQKFIKNNTFDIFPQVGIVERSDAACACILKGKVCIIVEGSNLALILPQTFFEFLDSGDDHYDNIFLAILSKSLRIFTFMTSLTLSALYVTIVGFHPDILPEQYILILATSRAPVPVNALLEITLMEIVSEILREASIRLPKQIGAAIGIVGTIVIGQAAVTAGLVSPLTVIIISLSTMTSFVTPDYTIMHPVRILKFMLIFISGTLGLFGFTIGMTFIAINLVSTTSMGVPYASPIAPLSIKDLKDYILSDITLSKKRPRFLSPRDKKRQ</sequence>
<dbReference type="RefSeq" id="WP_268040355.1">
    <property type="nucleotide sequence ID" value="NZ_JAPQER010000002.1"/>
</dbReference>
<dbReference type="EMBL" id="JAPQER010000002">
    <property type="protein sequence ID" value="MCY6484083.1"/>
    <property type="molecule type" value="Genomic_DNA"/>
</dbReference>
<proteinExistence type="inferred from homology"/>